<dbReference type="Proteomes" id="UP000053820">
    <property type="component" value="Unassembled WGS sequence"/>
</dbReference>
<proteinExistence type="predicted"/>
<protein>
    <recommendedName>
        <fullName evidence="4">FHA domain-containing protein</fullName>
    </recommendedName>
</protein>
<feature type="region of interest" description="Disordered" evidence="2">
    <location>
        <begin position="183"/>
        <end position="214"/>
    </location>
</feature>
<evidence type="ECO:0000256" key="1">
    <source>
        <dbReference type="SAM" id="Coils"/>
    </source>
</evidence>
<feature type="compositionally biased region" description="Polar residues" evidence="2">
    <location>
        <begin position="689"/>
        <end position="708"/>
    </location>
</feature>
<feature type="compositionally biased region" description="Basic residues" evidence="2">
    <location>
        <begin position="651"/>
        <end position="665"/>
    </location>
</feature>
<organism evidence="5 6">
    <name type="scientific">Hydnomerulius pinastri MD-312</name>
    <dbReference type="NCBI Taxonomy" id="994086"/>
    <lineage>
        <taxon>Eukaryota</taxon>
        <taxon>Fungi</taxon>
        <taxon>Dikarya</taxon>
        <taxon>Basidiomycota</taxon>
        <taxon>Agaricomycotina</taxon>
        <taxon>Agaricomycetes</taxon>
        <taxon>Agaricomycetidae</taxon>
        <taxon>Boletales</taxon>
        <taxon>Boletales incertae sedis</taxon>
        <taxon>Leucogyrophana</taxon>
    </lineage>
</organism>
<reference evidence="5 6" key="1">
    <citation type="submission" date="2014-04" db="EMBL/GenBank/DDBJ databases">
        <title>Evolutionary Origins and Diversification of the Mycorrhizal Mutualists.</title>
        <authorList>
            <consortium name="DOE Joint Genome Institute"/>
            <consortium name="Mycorrhizal Genomics Consortium"/>
            <person name="Kohler A."/>
            <person name="Kuo A."/>
            <person name="Nagy L.G."/>
            <person name="Floudas D."/>
            <person name="Copeland A."/>
            <person name="Barry K.W."/>
            <person name="Cichocki N."/>
            <person name="Veneault-Fourrey C."/>
            <person name="LaButti K."/>
            <person name="Lindquist E.A."/>
            <person name="Lipzen A."/>
            <person name="Lundell T."/>
            <person name="Morin E."/>
            <person name="Murat C."/>
            <person name="Riley R."/>
            <person name="Ohm R."/>
            <person name="Sun H."/>
            <person name="Tunlid A."/>
            <person name="Henrissat B."/>
            <person name="Grigoriev I.V."/>
            <person name="Hibbett D.S."/>
            <person name="Martin F."/>
        </authorList>
    </citation>
    <scope>NUCLEOTIDE SEQUENCE [LARGE SCALE GENOMIC DNA]</scope>
    <source>
        <strain evidence="5 6">MD-312</strain>
    </source>
</reference>
<evidence type="ECO:0000313" key="5">
    <source>
        <dbReference type="EMBL" id="KIJ63874.1"/>
    </source>
</evidence>
<evidence type="ECO:0000256" key="3">
    <source>
        <dbReference type="SAM" id="Phobius"/>
    </source>
</evidence>
<dbReference type="PROSITE" id="PS50006">
    <property type="entry name" value="FHA_DOMAIN"/>
    <property type="match status" value="1"/>
</dbReference>
<dbReference type="HOGENOM" id="CLU_007871_1_0_1"/>
<keyword evidence="3" id="KW-0812">Transmembrane</keyword>
<evidence type="ECO:0000256" key="2">
    <source>
        <dbReference type="SAM" id="MobiDB-lite"/>
    </source>
</evidence>
<dbReference type="EMBL" id="KN839849">
    <property type="protein sequence ID" value="KIJ63874.1"/>
    <property type="molecule type" value="Genomic_DNA"/>
</dbReference>
<feature type="compositionally biased region" description="Acidic residues" evidence="2">
    <location>
        <begin position="399"/>
        <end position="416"/>
    </location>
</feature>
<accession>A0A0C9VE88</accession>
<keyword evidence="1" id="KW-0175">Coiled coil</keyword>
<dbReference type="Gene3D" id="2.60.200.20">
    <property type="match status" value="1"/>
</dbReference>
<dbReference type="AlphaFoldDB" id="A0A0C9VE88"/>
<evidence type="ECO:0000259" key="4">
    <source>
        <dbReference type="PROSITE" id="PS50006"/>
    </source>
</evidence>
<keyword evidence="6" id="KW-1185">Reference proteome</keyword>
<feature type="compositionally biased region" description="Basic and acidic residues" evidence="2">
    <location>
        <begin position="364"/>
        <end position="376"/>
    </location>
</feature>
<dbReference type="SUPFAM" id="SSF49879">
    <property type="entry name" value="SMAD/FHA domain"/>
    <property type="match status" value="1"/>
</dbReference>
<feature type="compositionally biased region" description="Polar residues" evidence="2">
    <location>
        <begin position="193"/>
        <end position="202"/>
    </location>
</feature>
<dbReference type="Pfam" id="PF00498">
    <property type="entry name" value="FHA"/>
    <property type="match status" value="1"/>
</dbReference>
<feature type="transmembrane region" description="Helical" evidence="3">
    <location>
        <begin position="785"/>
        <end position="805"/>
    </location>
</feature>
<feature type="region of interest" description="Disordered" evidence="2">
    <location>
        <begin position="254"/>
        <end position="296"/>
    </location>
</feature>
<feature type="region of interest" description="Disordered" evidence="2">
    <location>
        <begin position="624"/>
        <end position="749"/>
    </location>
</feature>
<evidence type="ECO:0000313" key="6">
    <source>
        <dbReference type="Proteomes" id="UP000053820"/>
    </source>
</evidence>
<gene>
    <name evidence="5" type="ORF">HYDPIDRAFT_168294</name>
</gene>
<dbReference type="PANTHER" id="PTHR15715:SF37">
    <property type="entry name" value="LD47843P"/>
    <property type="match status" value="1"/>
</dbReference>
<name>A0A0C9VE88_9AGAM</name>
<dbReference type="PANTHER" id="PTHR15715">
    <property type="entry name" value="CENTROSOMAL PROTEIN OF 170 KDA"/>
    <property type="match status" value="1"/>
</dbReference>
<feature type="domain" description="FHA" evidence="4">
    <location>
        <begin position="41"/>
        <end position="97"/>
    </location>
</feature>
<feature type="coiled-coil region" evidence="1">
    <location>
        <begin position="574"/>
        <end position="601"/>
    </location>
</feature>
<sequence length="810" mass="89163">MPPPQPFSSPHNQPAFPALYLYPLNDTFVPKHIALVAGQRVKIGRQTNAKTVPAERNGYFDSKVLSRQHAEIWEENGKIYIKDVKSSNGTFINGERLSPEGVESDPFELKNDDIVEFGIDIIGEDNKTTIHHKVAARVMCVFTEADAEAAARIEQMQNNNNHPGMPTQQSGNGTVSQQFSFAQGQVGPPSAQRRPTLQSQTLGGMGGMGGSMRPPGKSGLNFDHILSRLQGELQKSRDTGAELHSLTTTMNDIHDTLGGALPSNLPHFPSNLPLVRPPQPPNHTEQSPPADSGSIPASALNELRTQLHETQASLASHVDKVRALEDMLAEHEAIKSEVASLRELMDERRRELELSHHGAGASSRHHDGQHHDDMRSSRYQGDDDDAASIRTIVPHELERVEEEDEDQLGTEDEDEEDRRRRREELGRPRTPEPTGMGMVEDDEESPNTKRRHHASSPLRQEHDAASAAIDELTERLSALSGRIDSAVEFNNSLQAQHTATQTTISLLQSKISTLEELVQATQLQLQQQSAAQEVAQAEILKAVREPPRDTERESLTAMLDEWKKSVEGQWSAVQEEWSQERERLSKAREEWESKARSLELGLDAKVSAGVASIVAMQRNHPFPNGDLKINGGGGLVTPPSPVSVASNSGRTKSRRRRSSSSRGRSRSCSPISSIEMIEGAVSVDHENGINPTSRRASDQYQRSRSPSPSIADDSEPESYSKVVEHGTQYPITPEPSVKDSPGHPPLTSVDLVSKTEAYSRTQDAVGRFTNSQLSILISFFFQHHLTMTTAVGVLVLGVATAAVLWRVKQE</sequence>
<dbReference type="OrthoDB" id="687730at2759"/>
<dbReference type="InterPro" id="IPR008984">
    <property type="entry name" value="SMAD_FHA_dom_sf"/>
</dbReference>
<dbReference type="GO" id="GO:0005737">
    <property type="term" value="C:cytoplasm"/>
    <property type="evidence" value="ECO:0007669"/>
    <property type="project" value="TreeGrafter"/>
</dbReference>
<dbReference type="SMART" id="SM00240">
    <property type="entry name" value="FHA"/>
    <property type="match status" value="1"/>
</dbReference>
<feature type="region of interest" description="Disordered" evidence="2">
    <location>
        <begin position="350"/>
        <end position="465"/>
    </location>
</feature>
<dbReference type="InterPro" id="IPR051176">
    <property type="entry name" value="Cent_Immune-Sig_Mod"/>
</dbReference>
<dbReference type="InterPro" id="IPR000253">
    <property type="entry name" value="FHA_dom"/>
</dbReference>
<keyword evidence="3" id="KW-0472">Membrane</keyword>
<keyword evidence="3" id="KW-1133">Transmembrane helix</keyword>